<dbReference type="PANTHER" id="PTHR30474:SF2">
    <property type="entry name" value="PEPTIDOGLYCAN GLYCOSYLTRANSFERASE FTSW-RELATED"/>
    <property type="match status" value="1"/>
</dbReference>
<dbReference type="Pfam" id="PF01098">
    <property type="entry name" value="FTSW_RODA_SPOVE"/>
    <property type="match status" value="1"/>
</dbReference>
<dbReference type="EMBL" id="JBHSQN010000006">
    <property type="protein sequence ID" value="MFC6011694.1"/>
    <property type="molecule type" value="Genomic_DNA"/>
</dbReference>
<comment type="function">
    <text evidence="16">Peptidoglycan polymerase that is essential for cell division.</text>
</comment>
<feature type="transmembrane region" description="Helical" evidence="18">
    <location>
        <begin position="210"/>
        <end position="229"/>
    </location>
</feature>
<feature type="transmembrane region" description="Helical" evidence="18">
    <location>
        <begin position="315"/>
        <end position="341"/>
    </location>
</feature>
<keyword evidence="20" id="KW-1185">Reference proteome</keyword>
<feature type="transmembrane region" description="Helical" evidence="18">
    <location>
        <begin position="154"/>
        <end position="174"/>
    </location>
</feature>
<evidence type="ECO:0000256" key="10">
    <source>
        <dbReference type="ARBA" id="ARBA00033270"/>
    </source>
</evidence>
<feature type="transmembrane region" description="Helical" evidence="18">
    <location>
        <begin position="433"/>
        <end position="452"/>
    </location>
</feature>
<evidence type="ECO:0000256" key="11">
    <source>
        <dbReference type="ARBA" id="ARBA00038053"/>
    </source>
</evidence>
<dbReference type="PANTHER" id="PTHR30474">
    <property type="entry name" value="CELL CYCLE PROTEIN"/>
    <property type="match status" value="1"/>
</dbReference>
<evidence type="ECO:0000256" key="2">
    <source>
        <dbReference type="ARBA" id="ARBA00022676"/>
    </source>
</evidence>
<sequence>MTDTIALLVLLLAALVCWTGSAPNTRHYLARTGSTRDNSTRTGSASNSLDDPTRAGFAPNSRDNHARTGSAPISRDNSLRPGSAPNSRDNQLRPGFAPDSRDNQARNGPVPGFHTGLAGRRFAPNFRHYVAAGVIPAMLVLCALTGLGAEVREAGWAVAAGVGGVGVLALTRRLAVHAPVVPIAVGAWTLTCLGAVTAERLNPGVGQARWVVLALAGFVVAAWVAPHLGGIGSRGGGWVAGVGSVLLLAPLLPGIGARVSGAPGWVSIGPVTGQPAELGRPLVIIGTAAMLAAAGSSLRAGRLRATLLACWPLPIAAVAAMAADDLGPLLLLGLAVVAMVLLNKPRPLHTLALLGALLGGGALVFALVGKLHNRLEQMLHPITDDGRLHNTGAALRLMVDGGWFGSGFGAGATERVVNIDNDFVLAALGGERGFLGLLLVLAIAAAVTDACWRTASSAADGGLRLGGYGLSALLSAQLIYTTLATMTALPVTGVVVPFLSRGGSALIGVWVVLGLIAGIGRRRAPARVAGDEQAARKRGQVARALVLLAWLTTIGVTVRVCLAPPVPTTATPAHQSASTETCRSCPDR</sequence>
<keyword evidence="8 18" id="KW-0472">Membrane</keyword>
<evidence type="ECO:0000256" key="15">
    <source>
        <dbReference type="ARBA" id="ARBA00049902"/>
    </source>
</evidence>
<evidence type="ECO:0000256" key="9">
    <source>
        <dbReference type="ARBA" id="ARBA00032370"/>
    </source>
</evidence>
<evidence type="ECO:0000256" key="13">
    <source>
        <dbReference type="ARBA" id="ARBA00041418"/>
    </source>
</evidence>
<evidence type="ECO:0000256" key="6">
    <source>
        <dbReference type="ARBA" id="ARBA00022984"/>
    </source>
</evidence>
<evidence type="ECO:0000313" key="20">
    <source>
        <dbReference type="Proteomes" id="UP001596223"/>
    </source>
</evidence>
<feature type="region of interest" description="Disordered" evidence="17">
    <location>
        <begin position="569"/>
        <end position="588"/>
    </location>
</feature>
<keyword evidence="3" id="KW-0808">Transferase</keyword>
<name>A0ABW1JSI3_9NOCA</name>
<comment type="caution">
    <text evidence="19">The sequence shown here is derived from an EMBL/GenBank/DDBJ whole genome shotgun (WGS) entry which is preliminary data.</text>
</comment>
<evidence type="ECO:0000256" key="17">
    <source>
        <dbReference type="SAM" id="MobiDB-lite"/>
    </source>
</evidence>
<feature type="transmembrane region" description="Helical" evidence="18">
    <location>
        <begin position="502"/>
        <end position="520"/>
    </location>
</feature>
<dbReference type="Proteomes" id="UP001596223">
    <property type="component" value="Unassembled WGS sequence"/>
</dbReference>
<organism evidence="19 20">
    <name type="scientific">Nocardia lasii</name>
    <dbReference type="NCBI Taxonomy" id="1616107"/>
    <lineage>
        <taxon>Bacteria</taxon>
        <taxon>Bacillati</taxon>
        <taxon>Actinomycetota</taxon>
        <taxon>Actinomycetes</taxon>
        <taxon>Mycobacteriales</taxon>
        <taxon>Nocardiaceae</taxon>
        <taxon>Nocardia</taxon>
    </lineage>
</organism>
<evidence type="ECO:0000256" key="1">
    <source>
        <dbReference type="ARBA" id="ARBA00004141"/>
    </source>
</evidence>
<feature type="compositionally biased region" description="Polar residues" evidence="17">
    <location>
        <begin position="32"/>
        <end position="50"/>
    </location>
</feature>
<evidence type="ECO:0000256" key="7">
    <source>
        <dbReference type="ARBA" id="ARBA00022989"/>
    </source>
</evidence>
<feature type="transmembrane region" description="Helical" evidence="18">
    <location>
        <begin position="541"/>
        <end position="560"/>
    </location>
</feature>
<comment type="similarity">
    <text evidence="11">Belongs to the SEDS family. FtsW subfamily.</text>
</comment>
<evidence type="ECO:0000256" key="3">
    <source>
        <dbReference type="ARBA" id="ARBA00022679"/>
    </source>
</evidence>
<keyword evidence="2" id="KW-0328">Glycosyltransferase</keyword>
<evidence type="ECO:0000256" key="18">
    <source>
        <dbReference type="SAM" id="Phobius"/>
    </source>
</evidence>
<evidence type="ECO:0000256" key="5">
    <source>
        <dbReference type="ARBA" id="ARBA00022960"/>
    </source>
</evidence>
<feature type="transmembrane region" description="Helical" evidence="18">
    <location>
        <begin position="129"/>
        <end position="147"/>
    </location>
</feature>
<feature type="transmembrane region" description="Helical" evidence="18">
    <location>
        <begin position="180"/>
        <end position="198"/>
    </location>
</feature>
<keyword evidence="6" id="KW-0573">Peptidoglycan synthesis</keyword>
<dbReference type="RefSeq" id="WP_378603851.1">
    <property type="nucleotide sequence ID" value="NZ_JBHSQN010000006.1"/>
</dbReference>
<comment type="subcellular location">
    <subcellularLocation>
        <location evidence="1">Membrane</location>
        <topology evidence="1">Multi-pass membrane protein</topology>
    </subcellularLocation>
</comment>
<reference evidence="20" key="1">
    <citation type="journal article" date="2019" name="Int. J. Syst. Evol. Microbiol.">
        <title>The Global Catalogue of Microorganisms (GCM) 10K type strain sequencing project: providing services to taxonomists for standard genome sequencing and annotation.</title>
        <authorList>
            <consortium name="The Broad Institute Genomics Platform"/>
            <consortium name="The Broad Institute Genome Sequencing Center for Infectious Disease"/>
            <person name="Wu L."/>
            <person name="Ma J."/>
        </authorList>
    </citation>
    <scope>NUCLEOTIDE SEQUENCE [LARGE SCALE GENOMIC DNA]</scope>
    <source>
        <strain evidence="20">CCUG 36956</strain>
    </source>
</reference>
<evidence type="ECO:0000256" key="16">
    <source>
        <dbReference type="ARBA" id="ARBA00049966"/>
    </source>
</evidence>
<comment type="catalytic activity">
    <reaction evidence="15">
        <text>[GlcNAc-(1-&gt;4)-Mur2Ac(oyl-L-Ala-gamma-D-Glu-L-Lys-D-Ala-D-Ala)](n)-di-trans,octa-cis-undecaprenyl diphosphate + beta-D-GlcNAc-(1-&gt;4)-Mur2Ac(oyl-L-Ala-gamma-D-Glu-L-Lys-D-Ala-D-Ala)-di-trans,octa-cis-undecaprenyl diphosphate = [GlcNAc-(1-&gt;4)-Mur2Ac(oyl-L-Ala-gamma-D-Glu-L-Lys-D-Ala-D-Ala)](n+1)-di-trans,octa-cis-undecaprenyl diphosphate + di-trans,octa-cis-undecaprenyl diphosphate + H(+)</text>
        <dbReference type="Rhea" id="RHEA:23708"/>
        <dbReference type="Rhea" id="RHEA-COMP:9602"/>
        <dbReference type="Rhea" id="RHEA-COMP:9603"/>
        <dbReference type="ChEBI" id="CHEBI:15378"/>
        <dbReference type="ChEBI" id="CHEBI:58405"/>
        <dbReference type="ChEBI" id="CHEBI:60033"/>
        <dbReference type="ChEBI" id="CHEBI:78435"/>
        <dbReference type="EC" id="2.4.99.28"/>
    </reaction>
</comment>
<feature type="transmembrane region" description="Helical" evidence="18">
    <location>
        <begin position="348"/>
        <end position="368"/>
    </location>
</feature>
<feature type="transmembrane region" description="Helical" evidence="18">
    <location>
        <begin position="235"/>
        <end position="257"/>
    </location>
</feature>
<evidence type="ECO:0000256" key="8">
    <source>
        <dbReference type="ARBA" id="ARBA00023136"/>
    </source>
</evidence>
<proteinExistence type="inferred from homology"/>
<keyword evidence="4 18" id="KW-0812">Transmembrane</keyword>
<evidence type="ECO:0000256" key="4">
    <source>
        <dbReference type="ARBA" id="ARBA00022692"/>
    </source>
</evidence>
<gene>
    <name evidence="19" type="ORF">ACFP3H_11575</name>
</gene>
<keyword evidence="7 18" id="KW-1133">Transmembrane helix</keyword>
<protein>
    <recommendedName>
        <fullName evidence="12">Probable peptidoglycan glycosyltransferase FtsW</fullName>
        <ecNumber evidence="14">2.4.99.28</ecNumber>
    </recommendedName>
    <alternativeName>
        <fullName evidence="13">Cell division protein FtsW</fullName>
    </alternativeName>
    <alternativeName>
        <fullName evidence="10">Cell wall polymerase</fullName>
    </alternativeName>
    <alternativeName>
        <fullName evidence="9">Peptidoglycan polymerase</fullName>
    </alternativeName>
</protein>
<dbReference type="InterPro" id="IPR001182">
    <property type="entry name" value="FtsW/RodA"/>
</dbReference>
<evidence type="ECO:0000256" key="12">
    <source>
        <dbReference type="ARBA" id="ARBA00041185"/>
    </source>
</evidence>
<feature type="transmembrane region" description="Helical" evidence="18">
    <location>
        <begin position="278"/>
        <end position="295"/>
    </location>
</feature>
<dbReference type="EC" id="2.4.99.28" evidence="14"/>
<feature type="transmembrane region" description="Helical" evidence="18">
    <location>
        <begin position="473"/>
        <end position="496"/>
    </location>
</feature>
<keyword evidence="5" id="KW-0133">Cell shape</keyword>
<accession>A0ABW1JSI3</accession>
<evidence type="ECO:0000256" key="14">
    <source>
        <dbReference type="ARBA" id="ARBA00044770"/>
    </source>
</evidence>
<feature type="region of interest" description="Disordered" evidence="17">
    <location>
        <begin position="27"/>
        <end position="113"/>
    </location>
</feature>
<evidence type="ECO:0000313" key="19">
    <source>
        <dbReference type="EMBL" id="MFC6011694.1"/>
    </source>
</evidence>